<dbReference type="GO" id="GO:0007165">
    <property type="term" value="P:signal transduction"/>
    <property type="evidence" value="ECO:0007669"/>
    <property type="project" value="InterPro"/>
</dbReference>
<keyword evidence="4" id="KW-1185">Reference proteome</keyword>
<dbReference type="SMART" id="SM00260">
    <property type="entry name" value="CheW"/>
    <property type="match status" value="1"/>
</dbReference>
<evidence type="ECO:0000256" key="1">
    <source>
        <dbReference type="SAM" id="MobiDB-lite"/>
    </source>
</evidence>
<feature type="compositionally biased region" description="Basic and acidic residues" evidence="1">
    <location>
        <begin position="62"/>
        <end position="72"/>
    </location>
</feature>
<feature type="compositionally biased region" description="Low complexity" evidence="1">
    <location>
        <begin position="44"/>
        <end position="61"/>
    </location>
</feature>
<dbReference type="GO" id="GO:0006935">
    <property type="term" value="P:chemotaxis"/>
    <property type="evidence" value="ECO:0007669"/>
    <property type="project" value="InterPro"/>
</dbReference>
<dbReference type="GO" id="GO:0005829">
    <property type="term" value="C:cytosol"/>
    <property type="evidence" value="ECO:0007669"/>
    <property type="project" value="TreeGrafter"/>
</dbReference>
<proteinExistence type="predicted"/>
<feature type="domain" description="CheW-like" evidence="2">
    <location>
        <begin position="111"/>
        <end position="251"/>
    </location>
</feature>
<organism evidence="3 4">
    <name type="scientific">Thermomonas hydrothermalis</name>
    <dbReference type="NCBI Taxonomy" id="213588"/>
    <lineage>
        <taxon>Bacteria</taxon>
        <taxon>Pseudomonadati</taxon>
        <taxon>Pseudomonadota</taxon>
        <taxon>Gammaproteobacteria</taxon>
        <taxon>Lysobacterales</taxon>
        <taxon>Lysobacteraceae</taxon>
        <taxon>Thermomonas</taxon>
    </lineage>
</organism>
<gene>
    <name evidence="3" type="ORF">SAMN02745204_01878</name>
</gene>
<dbReference type="PANTHER" id="PTHR22617:SF43">
    <property type="entry name" value="PROTEIN PILI"/>
    <property type="match status" value="1"/>
</dbReference>
<name>A0A1M4Z9M2_9GAMM</name>
<reference evidence="4" key="1">
    <citation type="submission" date="2016-11" db="EMBL/GenBank/DDBJ databases">
        <authorList>
            <person name="Varghese N."/>
            <person name="Submissions S."/>
        </authorList>
    </citation>
    <scope>NUCLEOTIDE SEQUENCE [LARGE SCALE GENOMIC DNA]</scope>
    <source>
        <strain evidence="4">DSM 14834</strain>
    </source>
</reference>
<dbReference type="PROSITE" id="PS50851">
    <property type="entry name" value="CHEW"/>
    <property type="match status" value="1"/>
</dbReference>
<dbReference type="Pfam" id="PF01584">
    <property type="entry name" value="CheW"/>
    <property type="match status" value="1"/>
</dbReference>
<dbReference type="PANTHER" id="PTHR22617">
    <property type="entry name" value="CHEMOTAXIS SENSOR HISTIDINE KINASE-RELATED"/>
    <property type="match status" value="1"/>
</dbReference>
<evidence type="ECO:0000259" key="2">
    <source>
        <dbReference type="PROSITE" id="PS50851"/>
    </source>
</evidence>
<dbReference type="SUPFAM" id="SSF50341">
    <property type="entry name" value="CheW-like"/>
    <property type="match status" value="1"/>
</dbReference>
<dbReference type="STRING" id="213588.SAMN02745204_01878"/>
<feature type="compositionally biased region" description="Basic residues" evidence="1">
    <location>
        <begin position="1"/>
        <end position="11"/>
    </location>
</feature>
<evidence type="ECO:0000313" key="4">
    <source>
        <dbReference type="Proteomes" id="UP000242857"/>
    </source>
</evidence>
<protein>
    <submittedName>
        <fullName evidence="3">Chemotaxis signal transduction protein</fullName>
    </submittedName>
</protein>
<dbReference type="CDD" id="cd00588">
    <property type="entry name" value="CheW_like"/>
    <property type="match status" value="1"/>
</dbReference>
<accession>A0A1M4Z9M2</accession>
<dbReference type="InterPro" id="IPR002545">
    <property type="entry name" value="CheW-lke_dom"/>
</dbReference>
<dbReference type="InterPro" id="IPR039315">
    <property type="entry name" value="CheW"/>
</dbReference>
<dbReference type="Gene3D" id="2.40.50.180">
    <property type="entry name" value="CheA-289, Domain 4"/>
    <property type="match status" value="1"/>
</dbReference>
<evidence type="ECO:0000313" key="3">
    <source>
        <dbReference type="EMBL" id="SHF14472.1"/>
    </source>
</evidence>
<dbReference type="EMBL" id="FQUK01000034">
    <property type="protein sequence ID" value="SHF14472.1"/>
    <property type="molecule type" value="Genomic_DNA"/>
</dbReference>
<sequence>MAKRNKHKHKGQPQAVASAPAGTVPPSGPDAVVAHGAQEASQDVPPAQSQEAASASDAPAVEQHEQHEQRVEPARRLALRQLSPFLILAEYEARSLAHVVGLPEQLDAPGLWRGVAYRIGRYRLASGFDEVVEILPMPALTHVPGAQPWLLGVANIRGSLLPVVDLKQFLEGERTVLHERQRVLVVRQPGGDVAVTIDELYGQRSFVESQAIDASALVQGRYAHFVDRAYRMQDQDWGVFSLERLVRTPEFRQAAA</sequence>
<dbReference type="OrthoDB" id="5298045at2"/>
<dbReference type="Proteomes" id="UP000242857">
    <property type="component" value="Unassembled WGS sequence"/>
</dbReference>
<feature type="region of interest" description="Disordered" evidence="1">
    <location>
        <begin position="1"/>
        <end position="72"/>
    </location>
</feature>
<dbReference type="InterPro" id="IPR036061">
    <property type="entry name" value="CheW-like_dom_sf"/>
</dbReference>
<dbReference type="AlphaFoldDB" id="A0A1M4Z9M2"/>